<comment type="caution">
    <text evidence="2">The sequence shown here is derived from an EMBL/GenBank/DDBJ whole genome shotgun (WGS) entry which is preliminary data.</text>
</comment>
<proteinExistence type="predicted"/>
<sequence length="191" mass="22450">MRQLQGRIKTSSKDAKIDYCFLFHIKFFPFQPFHDDAEYNNRRANSGRRTCDTEQIEYRLTKLEVQVGEKSAQLTSELREGNRRLQALEYQSAEVQTALEGFRNELGRFTESSQRERFQQPVDYQESNDNTLLHQYDHLTTKQFLTNALIEVKHQQLYPQIPPHLFREPSGTESNSTIPRNCKEIQESGEC</sequence>
<keyword evidence="1" id="KW-0175">Coiled coil</keyword>
<gene>
    <name evidence="2" type="ORF">NQ314_001125</name>
</gene>
<evidence type="ECO:0000256" key="1">
    <source>
        <dbReference type="SAM" id="Coils"/>
    </source>
</evidence>
<dbReference type="EMBL" id="JANEYF010000334">
    <property type="protein sequence ID" value="KAJ8970592.1"/>
    <property type="molecule type" value="Genomic_DNA"/>
</dbReference>
<reference evidence="2" key="1">
    <citation type="journal article" date="2023" name="Insect Mol. Biol.">
        <title>Genome sequencing provides insights into the evolution of gene families encoding plant cell wall-degrading enzymes in longhorned beetles.</title>
        <authorList>
            <person name="Shin N.R."/>
            <person name="Okamura Y."/>
            <person name="Kirsch R."/>
            <person name="Pauchet Y."/>
        </authorList>
    </citation>
    <scope>NUCLEOTIDE SEQUENCE</scope>
    <source>
        <strain evidence="2">RBIC_L_NR</strain>
    </source>
</reference>
<dbReference type="Proteomes" id="UP001162156">
    <property type="component" value="Unassembled WGS sequence"/>
</dbReference>
<organism evidence="2 3">
    <name type="scientific">Rhamnusium bicolor</name>
    <dbReference type="NCBI Taxonomy" id="1586634"/>
    <lineage>
        <taxon>Eukaryota</taxon>
        <taxon>Metazoa</taxon>
        <taxon>Ecdysozoa</taxon>
        <taxon>Arthropoda</taxon>
        <taxon>Hexapoda</taxon>
        <taxon>Insecta</taxon>
        <taxon>Pterygota</taxon>
        <taxon>Neoptera</taxon>
        <taxon>Endopterygota</taxon>
        <taxon>Coleoptera</taxon>
        <taxon>Polyphaga</taxon>
        <taxon>Cucujiformia</taxon>
        <taxon>Chrysomeloidea</taxon>
        <taxon>Cerambycidae</taxon>
        <taxon>Lepturinae</taxon>
        <taxon>Rhagiini</taxon>
        <taxon>Rhamnusium</taxon>
    </lineage>
</organism>
<evidence type="ECO:0000313" key="2">
    <source>
        <dbReference type="EMBL" id="KAJ8970592.1"/>
    </source>
</evidence>
<evidence type="ECO:0000313" key="3">
    <source>
        <dbReference type="Proteomes" id="UP001162156"/>
    </source>
</evidence>
<dbReference type="AlphaFoldDB" id="A0AAV8ZSP1"/>
<feature type="coiled-coil region" evidence="1">
    <location>
        <begin position="71"/>
        <end position="105"/>
    </location>
</feature>
<name>A0AAV8ZSP1_9CUCU</name>
<accession>A0AAV8ZSP1</accession>
<keyword evidence="3" id="KW-1185">Reference proteome</keyword>
<protein>
    <submittedName>
        <fullName evidence="2">Uncharacterized protein</fullName>
    </submittedName>
</protein>